<feature type="compositionally biased region" description="Basic and acidic residues" evidence="1">
    <location>
        <begin position="432"/>
        <end position="445"/>
    </location>
</feature>
<feature type="compositionally biased region" description="Polar residues" evidence="1">
    <location>
        <begin position="321"/>
        <end position="331"/>
    </location>
</feature>
<gene>
    <name evidence="2" type="ORF">c0_g1_i1</name>
</gene>
<feature type="region of interest" description="Disordered" evidence="1">
    <location>
        <begin position="193"/>
        <end position="273"/>
    </location>
</feature>
<feature type="compositionally biased region" description="Basic and acidic residues" evidence="1">
    <location>
        <begin position="378"/>
        <end position="404"/>
    </location>
</feature>
<protein>
    <submittedName>
        <fullName evidence="2">Uncharacterized protein</fullName>
    </submittedName>
</protein>
<reference evidence="2" key="1">
    <citation type="submission" date="2015-06" db="EMBL/GenBank/DDBJ databases">
        <authorList>
            <person name="Hoefler B.C."/>
            <person name="Straight P.D."/>
        </authorList>
    </citation>
    <scope>NUCLEOTIDE SEQUENCE</scope>
</reference>
<evidence type="ECO:0000313" key="2">
    <source>
        <dbReference type="EMBL" id="JAI19442.1"/>
    </source>
</evidence>
<proteinExistence type="predicted"/>
<name>A0A0K8TY93_BACLA</name>
<accession>A0A0K8TY93</accession>
<feature type="region of interest" description="Disordered" evidence="1">
    <location>
        <begin position="1"/>
        <end position="60"/>
    </location>
</feature>
<dbReference type="OrthoDB" id="8056159at2759"/>
<feature type="non-terminal residue" evidence="2">
    <location>
        <position position="469"/>
    </location>
</feature>
<organism evidence="2">
    <name type="scientific">Bactrocera latifrons</name>
    <name type="common">Malaysian fruit fly</name>
    <name type="synonym">Chaetodacus latifrons</name>
    <dbReference type="NCBI Taxonomy" id="174628"/>
    <lineage>
        <taxon>Eukaryota</taxon>
        <taxon>Metazoa</taxon>
        <taxon>Ecdysozoa</taxon>
        <taxon>Arthropoda</taxon>
        <taxon>Hexapoda</taxon>
        <taxon>Insecta</taxon>
        <taxon>Pterygota</taxon>
        <taxon>Neoptera</taxon>
        <taxon>Endopterygota</taxon>
        <taxon>Diptera</taxon>
        <taxon>Brachycera</taxon>
        <taxon>Muscomorpha</taxon>
        <taxon>Tephritoidea</taxon>
        <taxon>Tephritidae</taxon>
        <taxon>Bactrocera</taxon>
        <taxon>Bactrocera</taxon>
    </lineage>
</organism>
<feature type="region of interest" description="Disordered" evidence="1">
    <location>
        <begin position="291"/>
        <end position="469"/>
    </location>
</feature>
<feature type="compositionally biased region" description="Basic and acidic residues" evidence="1">
    <location>
        <begin position="346"/>
        <end position="364"/>
    </location>
</feature>
<dbReference type="AlphaFoldDB" id="A0A0K8TY93"/>
<dbReference type="EMBL" id="GDHF01032872">
    <property type="protein sequence ID" value="JAI19442.1"/>
    <property type="molecule type" value="Transcribed_RNA"/>
</dbReference>
<sequence length="469" mass="53729">MKGRAAVDRIRLCMEDSKHKKRLDVTESSNQSIPPDPDSDQQPTSRQQLQHASRRRKTRRENMMQILIILKAQVMTQSTAPRINSISRASLMPGAHQSQERGLVKVTLPRGSVAHNPSVRAIKNKRIRTKKSEVGCCGTRKKKTKADKQEEEFEAYKLAQSAPKKSKKPTELLECPLTPEEIELLEKLKQTYAREKPKVVRKAPPPPLPEEPGCCGSKSKKKKPRSEDEPFTPRKIKSAEINVKRRKQPKIGKSKSDSSFYTSDRKEKRTKPIKRKNCSCLGYLRRRCQKDKQIKKPKIQNVKRPAVTFEPHPKSEKPKKTVSQQKVQEQTPDIRKSAFMSCCSLSKKERPKKETPPKVKSPERVRKKTSFASCCSLTKREKSKKLDEVQVKPPKSKERQKLSEKSSNMPCCSFLKTDKSKAQADLQQKPSKTQDQEQPQKKESKVSCCSFSKREKSKTKEHEKLPKKS</sequence>
<feature type="compositionally biased region" description="Basic and acidic residues" evidence="1">
    <location>
        <begin position="452"/>
        <end position="469"/>
    </location>
</feature>
<evidence type="ECO:0000256" key="1">
    <source>
        <dbReference type="SAM" id="MobiDB-lite"/>
    </source>
</evidence>
<feature type="compositionally biased region" description="Basic and acidic residues" evidence="1">
    <location>
        <begin position="1"/>
        <end position="18"/>
    </location>
</feature>
<feature type="compositionally biased region" description="Basic residues" evidence="1">
    <location>
        <begin position="244"/>
        <end position="253"/>
    </location>
</feature>